<comment type="caution">
    <text evidence="2">The sequence shown here is derived from an EMBL/GenBank/DDBJ whole genome shotgun (WGS) entry which is preliminary data.</text>
</comment>
<dbReference type="InterPro" id="IPR046529">
    <property type="entry name" value="DUF6594"/>
</dbReference>
<organism evidence="2 3">
    <name type="scientific">Curvularia kusanoi</name>
    <name type="common">Cochliobolus kusanoi</name>
    <dbReference type="NCBI Taxonomy" id="90978"/>
    <lineage>
        <taxon>Eukaryota</taxon>
        <taxon>Fungi</taxon>
        <taxon>Dikarya</taxon>
        <taxon>Ascomycota</taxon>
        <taxon>Pezizomycotina</taxon>
        <taxon>Dothideomycetes</taxon>
        <taxon>Pleosporomycetidae</taxon>
        <taxon>Pleosporales</taxon>
        <taxon>Pleosporineae</taxon>
        <taxon>Pleosporaceae</taxon>
        <taxon>Curvularia</taxon>
    </lineage>
</organism>
<reference evidence="2" key="1">
    <citation type="submission" date="2019-04" db="EMBL/GenBank/DDBJ databases">
        <title>Sequencing of skin fungus with MAO and IRED activity.</title>
        <authorList>
            <person name="Marsaioli A.J."/>
            <person name="Bonatto J.M.C."/>
            <person name="Reis Junior O."/>
        </authorList>
    </citation>
    <scope>NUCLEOTIDE SEQUENCE</scope>
    <source>
        <strain evidence="2">30M1</strain>
    </source>
</reference>
<dbReference type="AlphaFoldDB" id="A0A9P4TEK6"/>
<dbReference type="PANTHER" id="PTHR34502">
    <property type="entry name" value="DUF6594 DOMAIN-CONTAINING PROTEIN-RELATED"/>
    <property type="match status" value="1"/>
</dbReference>
<dbReference type="Proteomes" id="UP000801428">
    <property type="component" value="Unassembled WGS sequence"/>
</dbReference>
<dbReference type="Pfam" id="PF20237">
    <property type="entry name" value="DUF6594"/>
    <property type="match status" value="1"/>
</dbReference>
<proteinExistence type="predicted"/>
<keyword evidence="3" id="KW-1185">Reference proteome</keyword>
<accession>A0A9P4TEK6</accession>
<evidence type="ECO:0000313" key="2">
    <source>
        <dbReference type="EMBL" id="KAF3002626.1"/>
    </source>
</evidence>
<protein>
    <recommendedName>
        <fullName evidence="1">DUF6594 domain-containing protein</fullName>
    </recommendedName>
</protein>
<dbReference type="EMBL" id="SWKU01000011">
    <property type="protein sequence ID" value="KAF3002626.1"/>
    <property type="molecule type" value="Genomic_DNA"/>
</dbReference>
<dbReference type="PANTHER" id="PTHR34502:SF4">
    <property type="entry name" value="DUF6594 DOMAIN-CONTAINING PROTEIN"/>
    <property type="match status" value="1"/>
</dbReference>
<feature type="domain" description="DUF6594" evidence="1">
    <location>
        <begin position="14"/>
        <end position="107"/>
    </location>
</feature>
<evidence type="ECO:0000313" key="3">
    <source>
        <dbReference type="Proteomes" id="UP000801428"/>
    </source>
</evidence>
<gene>
    <name evidence="2" type="ORF">E8E13_008996</name>
</gene>
<evidence type="ECO:0000259" key="1">
    <source>
        <dbReference type="Pfam" id="PF20237"/>
    </source>
</evidence>
<sequence length="111" mass="12942">MPSQLEHGLRRDGYPALAAWMSYDPDDETLIFRRFKRLAARNTLNQQAKLIALEKDLDDLDDAAWTSGNEELKQSSRRWETLVNNDASQERVRKLDMLQVLLKEYCKSAAW</sequence>
<name>A0A9P4TEK6_CURKU</name>
<dbReference type="OrthoDB" id="3533814at2759"/>